<dbReference type="SUPFAM" id="SSF53067">
    <property type="entry name" value="Actin-like ATPase domain"/>
    <property type="match status" value="2"/>
</dbReference>
<dbReference type="InterPro" id="IPR023709">
    <property type="entry name" value="Guo-5TP_3DP_PyrP"/>
</dbReference>
<dbReference type="Gene3D" id="1.10.3210.10">
    <property type="entry name" value="Hypothetical protein af1432"/>
    <property type="match status" value="1"/>
</dbReference>
<dbReference type="HAMAP" id="MF_01550">
    <property type="entry name" value="GppA"/>
    <property type="match status" value="1"/>
</dbReference>
<evidence type="ECO:0000259" key="3">
    <source>
        <dbReference type="Pfam" id="PF02541"/>
    </source>
</evidence>
<dbReference type="PANTHER" id="PTHR30005">
    <property type="entry name" value="EXOPOLYPHOSPHATASE"/>
    <property type="match status" value="1"/>
</dbReference>
<dbReference type="UniPathway" id="UPA00908">
    <property type="reaction ID" value="UER00885"/>
</dbReference>
<dbReference type="FunFam" id="3.30.420.150:FF:000001">
    <property type="entry name" value="Guanosine-5'-triphosphate,3'-diphosphate pyrophosphatase"/>
    <property type="match status" value="1"/>
</dbReference>
<evidence type="ECO:0000256" key="1">
    <source>
        <dbReference type="ARBA" id="ARBA00022801"/>
    </source>
</evidence>
<dbReference type="Proteomes" id="UP000000683">
    <property type="component" value="Chromosome"/>
</dbReference>
<feature type="domain" description="Ppx/GppA phosphatase C-terminal" evidence="4">
    <location>
        <begin position="336"/>
        <end position="508"/>
    </location>
</feature>
<dbReference type="InterPro" id="IPR048950">
    <property type="entry name" value="Ppx_GppA_C"/>
</dbReference>
<dbReference type="Gene3D" id="3.30.420.40">
    <property type="match status" value="1"/>
</dbReference>
<dbReference type="GO" id="GO:0015949">
    <property type="term" value="P:nucleobase-containing small molecule interconversion"/>
    <property type="evidence" value="ECO:0007669"/>
    <property type="project" value="TreeGrafter"/>
</dbReference>
<comment type="function">
    <text evidence="2">Catalyzes the conversion of pppGpp to ppGpp. Guanosine pentaphosphate (pppGpp) is a cytoplasmic signaling molecule which together with ppGpp controls the 'stringent response', an adaptive process that allows bacteria to respond to amino acid starvation, resulting in the coordinated regulation of numerous cellular activities.</text>
</comment>
<dbReference type="EC" id="3.6.1.40" evidence="2"/>
<dbReference type="InterPro" id="IPR003695">
    <property type="entry name" value="Ppx_GppA_N"/>
</dbReference>
<organism evidence="5 6">
    <name type="scientific">Alteromonas naphthalenivorans</name>
    <dbReference type="NCBI Taxonomy" id="715451"/>
    <lineage>
        <taxon>Bacteria</taxon>
        <taxon>Pseudomonadati</taxon>
        <taxon>Pseudomonadota</taxon>
        <taxon>Gammaproteobacteria</taxon>
        <taxon>Alteromonadales</taxon>
        <taxon>Alteromonadaceae</taxon>
        <taxon>Alteromonas/Salinimonas group</taxon>
        <taxon>Alteromonas</taxon>
    </lineage>
</organism>
<evidence type="ECO:0000313" key="6">
    <source>
        <dbReference type="Proteomes" id="UP000000683"/>
    </source>
</evidence>
<comment type="similarity">
    <text evidence="2">Belongs to the GppA/Ppx family. GppA subfamily.</text>
</comment>
<dbReference type="InterPro" id="IPR043129">
    <property type="entry name" value="ATPase_NBD"/>
</dbReference>
<evidence type="ECO:0000256" key="2">
    <source>
        <dbReference type="HAMAP-Rule" id="MF_01550"/>
    </source>
</evidence>
<name>F5ZEY6_ALTNA</name>
<keyword evidence="1 2" id="KW-0378">Hydrolase</keyword>
<accession>F5ZEY6</accession>
<dbReference type="HOGENOM" id="CLU_025908_4_0_6"/>
<proteinExistence type="inferred from homology"/>
<dbReference type="Gene3D" id="3.30.420.150">
    <property type="entry name" value="Exopolyphosphatase. Domain 2"/>
    <property type="match status" value="1"/>
</dbReference>
<dbReference type="InterPro" id="IPR030673">
    <property type="entry name" value="PyroPPase_GppA_Ppx"/>
</dbReference>
<feature type="domain" description="Ppx/GppA phosphatase N-terminal" evidence="3">
    <location>
        <begin position="48"/>
        <end position="329"/>
    </location>
</feature>
<dbReference type="eggNOG" id="COG0248">
    <property type="taxonomic scope" value="Bacteria"/>
</dbReference>
<protein>
    <recommendedName>
        <fullName evidence="2">Guanosine-5'-triphosphate,3'-diphosphate pyrophosphatase</fullName>
        <ecNumber evidence="2">3.6.1.40</ecNumber>
    </recommendedName>
    <alternativeName>
        <fullName evidence="2">Guanosine pentaphosphate phosphohydrolase</fullName>
    </alternativeName>
    <alternativeName>
        <fullName evidence="2">pppGpp-5'-phosphohydrolase</fullName>
    </alternativeName>
</protein>
<sequence length="522" mass="58208">MEIEVNRLTAETVTNIRDNMQAELQHDSESYGEYYAAVDLGSNSFHMVIVHVVNGSVQIIGKVKQKVRLAAGLDDDFALDEMSMERGWQCLQTFSERLQDIPPSNIKVVATATLRLATNAQVFIGKAEQILKHKLNVISGEEEARQIYLGVAYTSANQGNSLVIDIGGASTEIVIGNDMQPIHLKSLDMGCVTFMERYFDGGKITAENFEKAKQAAKALLLPEADAFLCFDWENCLGASGTPQAITEILVAQGISDSIRLDYLYHLEKQCVECGEINQLNIEGLEENRKAIFPSGLAILISLFEALAIQNMNISGGALREGLIYGMLDNMQENDRRHQTLNQTMARYHIDKAQANSVKSVATQLCSQLCSQQNICHLDTEAILGAAALLHETGLHIEYKKHHEHGAYILSFIDLPGFTRLQRAAIRDLVAHHRLTIPTDAFSNYHDDSQPMLLGLLRLLRISVVLCLRRQNKHIPHVDLVCEGDKWEISFPDGWLKAHPLINAELANESWLQHKAGWELVCK</sequence>
<comment type="pathway">
    <text evidence="2">Purine metabolism; ppGpp biosynthesis; ppGpp from GTP: step 2/2.</text>
</comment>
<keyword evidence="6" id="KW-1185">Reference proteome</keyword>
<dbReference type="EMBL" id="CP002339">
    <property type="protein sequence ID" value="AEF04686.1"/>
    <property type="molecule type" value="Genomic_DNA"/>
</dbReference>
<dbReference type="PIRSF" id="PIRSF001267">
    <property type="entry name" value="Pyrophosphatase_GppA_Ppx"/>
    <property type="match status" value="1"/>
</dbReference>
<evidence type="ECO:0000313" key="5">
    <source>
        <dbReference type="EMBL" id="AEF04686.1"/>
    </source>
</evidence>
<comment type="catalytic activity">
    <reaction evidence="2">
        <text>guanosine 3'-diphosphate 5'-triphosphate + H2O = guanosine 3',5'-bis(diphosphate) + phosphate + H(+)</text>
        <dbReference type="Rhea" id="RHEA:13073"/>
        <dbReference type="ChEBI" id="CHEBI:15377"/>
        <dbReference type="ChEBI" id="CHEBI:15378"/>
        <dbReference type="ChEBI" id="CHEBI:43474"/>
        <dbReference type="ChEBI" id="CHEBI:77828"/>
        <dbReference type="ChEBI" id="CHEBI:142410"/>
        <dbReference type="EC" id="3.6.1.40"/>
    </reaction>
</comment>
<dbReference type="KEGG" id="alt:ambt_15880"/>
<dbReference type="Pfam" id="PF02541">
    <property type="entry name" value="Ppx-GppA"/>
    <property type="match status" value="1"/>
</dbReference>
<dbReference type="GO" id="GO:0015974">
    <property type="term" value="P:guanosine pentaphosphate catabolic process"/>
    <property type="evidence" value="ECO:0007669"/>
    <property type="project" value="InterPro"/>
</dbReference>
<dbReference type="FunFam" id="3.30.420.40:FF:000023">
    <property type="entry name" value="Guanosine-5'-triphosphate,3'-diphosphate pyrophosphatase"/>
    <property type="match status" value="1"/>
</dbReference>
<gene>
    <name evidence="2" type="primary">gppA</name>
    <name evidence="5" type="ordered locus">ambt_15880</name>
</gene>
<dbReference type="GO" id="GO:0008894">
    <property type="term" value="F:guanosine-5'-triphosphate,3'-diphosphate diphosphatase activity"/>
    <property type="evidence" value="ECO:0007669"/>
    <property type="project" value="UniProtKB-UniRule"/>
</dbReference>
<dbReference type="InterPro" id="IPR050273">
    <property type="entry name" value="GppA/Ppx_hydrolase"/>
</dbReference>
<reference evidence="5 6" key="1">
    <citation type="journal article" date="2011" name="J. Bacteriol.">
        <title>Complete genome sequence of the polycyclic aromatic hydrocarbon-degrading bacterium Alteromonas sp. strain SN2.</title>
        <authorList>
            <person name="Jin H.M."/>
            <person name="Jeong H."/>
            <person name="Moon E.J."/>
            <person name="Math R.K."/>
            <person name="Lee K."/>
            <person name="Kim H.J."/>
            <person name="Jeon C.O."/>
            <person name="Oh T.K."/>
            <person name="Kim J.F."/>
        </authorList>
    </citation>
    <scope>NUCLEOTIDE SEQUENCE [LARGE SCALE GENOMIC DNA]</scope>
    <source>
        <strain evidence="6">JCM 17741 / KACC 18427 / KCTC 11700BP / SN2</strain>
    </source>
</reference>
<dbReference type="PANTHER" id="PTHR30005:SF0">
    <property type="entry name" value="RETROGRADE REGULATION PROTEIN 2"/>
    <property type="match status" value="1"/>
</dbReference>
<dbReference type="SUPFAM" id="SSF109604">
    <property type="entry name" value="HD-domain/PDEase-like"/>
    <property type="match status" value="1"/>
</dbReference>
<dbReference type="GO" id="GO:0015970">
    <property type="term" value="P:guanosine tetraphosphate biosynthetic process"/>
    <property type="evidence" value="ECO:0007669"/>
    <property type="project" value="UniProtKB-UniRule"/>
</dbReference>
<dbReference type="Pfam" id="PF21447">
    <property type="entry name" value="Ppx-GppA_III"/>
    <property type="match status" value="1"/>
</dbReference>
<dbReference type="AlphaFoldDB" id="F5ZEY6"/>
<evidence type="ECO:0000259" key="4">
    <source>
        <dbReference type="Pfam" id="PF21447"/>
    </source>
</evidence>